<evidence type="ECO:0000313" key="2">
    <source>
        <dbReference type="EMBL" id="KAJ7304378.1"/>
    </source>
</evidence>
<dbReference type="EMBL" id="JAPFRF010000023">
    <property type="protein sequence ID" value="KAJ7304378.1"/>
    <property type="molecule type" value="Genomic_DNA"/>
</dbReference>
<feature type="region of interest" description="Disordered" evidence="1">
    <location>
        <begin position="1"/>
        <end position="38"/>
    </location>
</feature>
<evidence type="ECO:0000313" key="3">
    <source>
        <dbReference type="Proteomes" id="UP001142489"/>
    </source>
</evidence>
<accession>A0A9Q1AQL0</accession>
<evidence type="ECO:0000256" key="1">
    <source>
        <dbReference type="SAM" id="MobiDB-lite"/>
    </source>
</evidence>
<dbReference type="Proteomes" id="UP001142489">
    <property type="component" value="Unassembled WGS sequence"/>
</dbReference>
<sequence>MKQLKEAPIRSADPVSSCVSRSTGTSRSVRQSPEQDRRAKLPEILKACHAALLGDFQGPGPRSCPVPPVPGALGKLLQISWQMLLCWMEGCLVNENPEAQAHPGPGMPGLLEIFSLICCLACDIWSHTSAD</sequence>
<organism evidence="2 3">
    <name type="scientific">Phrynocephalus forsythii</name>
    <dbReference type="NCBI Taxonomy" id="171643"/>
    <lineage>
        <taxon>Eukaryota</taxon>
        <taxon>Metazoa</taxon>
        <taxon>Chordata</taxon>
        <taxon>Craniata</taxon>
        <taxon>Vertebrata</taxon>
        <taxon>Euteleostomi</taxon>
        <taxon>Lepidosauria</taxon>
        <taxon>Squamata</taxon>
        <taxon>Bifurcata</taxon>
        <taxon>Unidentata</taxon>
        <taxon>Episquamata</taxon>
        <taxon>Toxicofera</taxon>
        <taxon>Iguania</taxon>
        <taxon>Acrodonta</taxon>
        <taxon>Agamidae</taxon>
        <taxon>Agaminae</taxon>
        <taxon>Phrynocephalus</taxon>
    </lineage>
</organism>
<dbReference type="AlphaFoldDB" id="A0A9Q1AQL0"/>
<gene>
    <name evidence="2" type="ORF">JRQ81_011932</name>
</gene>
<feature type="compositionally biased region" description="Low complexity" evidence="1">
    <location>
        <begin position="15"/>
        <end position="32"/>
    </location>
</feature>
<reference evidence="2" key="1">
    <citation type="journal article" date="2023" name="DNA Res.">
        <title>Chromosome-level genome assembly of Phrynocephalus forsythii using third-generation DNA sequencing and Hi-C analysis.</title>
        <authorList>
            <person name="Qi Y."/>
            <person name="Zhao W."/>
            <person name="Zhao Y."/>
            <person name="Niu C."/>
            <person name="Cao S."/>
            <person name="Zhang Y."/>
        </authorList>
    </citation>
    <scope>NUCLEOTIDE SEQUENCE</scope>
    <source>
        <tissue evidence="2">Muscle</tissue>
    </source>
</reference>
<proteinExistence type="predicted"/>
<keyword evidence="3" id="KW-1185">Reference proteome</keyword>
<name>A0A9Q1AQL0_9SAUR</name>
<protein>
    <submittedName>
        <fullName evidence="2">Uncharacterized protein</fullName>
    </submittedName>
</protein>
<comment type="caution">
    <text evidence="2">The sequence shown here is derived from an EMBL/GenBank/DDBJ whole genome shotgun (WGS) entry which is preliminary data.</text>
</comment>